<dbReference type="Gene3D" id="3.30.1330.40">
    <property type="entry name" value="RutC-like"/>
    <property type="match status" value="2"/>
</dbReference>
<keyword evidence="2" id="KW-1185">Reference proteome</keyword>
<evidence type="ECO:0000313" key="2">
    <source>
        <dbReference type="Proteomes" id="UP000176204"/>
    </source>
</evidence>
<dbReference type="SUPFAM" id="SSF55298">
    <property type="entry name" value="YjgF-like"/>
    <property type="match status" value="1"/>
</dbReference>
<name>A0A1H6K4J6_9BACT</name>
<dbReference type="PANTHER" id="PTHR11803:SF39">
    <property type="entry name" value="2-IMINOBUTANOATE_2-IMINOPROPANOATE DEAMINASE"/>
    <property type="match status" value="1"/>
</dbReference>
<dbReference type="InterPro" id="IPR035959">
    <property type="entry name" value="RutC-like_sf"/>
</dbReference>
<dbReference type="PANTHER" id="PTHR11803">
    <property type="entry name" value="2-IMINOBUTANOATE/2-IMINOPROPANOATE DEAMINASE RIDA"/>
    <property type="match status" value="1"/>
</dbReference>
<evidence type="ECO:0000313" key="1">
    <source>
        <dbReference type="EMBL" id="SEH69817.1"/>
    </source>
</evidence>
<protein>
    <submittedName>
        <fullName evidence="1">Endoribonuclease l-psp</fullName>
    </submittedName>
</protein>
<reference evidence="2" key="1">
    <citation type="submission" date="2016-09" db="EMBL/GenBank/DDBJ databases">
        <authorList>
            <person name="Koehorst J."/>
        </authorList>
    </citation>
    <scope>NUCLEOTIDE SEQUENCE [LARGE SCALE GENOMIC DNA]</scope>
</reference>
<dbReference type="GO" id="GO:0019239">
    <property type="term" value="F:deaminase activity"/>
    <property type="evidence" value="ECO:0007669"/>
    <property type="project" value="TreeGrafter"/>
</dbReference>
<dbReference type="STRING" id="1679444.PYTT_0059"/>
<dbReference type="Pfam" id="PF01042">
    <property type="entry name" value="Ribonuc_L-PSP"/>
    <property type="match status" value="1"/>
</dbReference>
<accession>A0A1H6K4J6</accession>
<dbReference type="EMBL" id="LT629973">
    <property type="protein sequence ID" value="SEH69817.1"/>
    <property type="molecule type" value="Genomic_DNA"/>
</dbReference>
<sequence>MNHATYHSSAGADEHYFSLTSQPDRTFAAEAETLLTRYADISQGCGNTLTLRLHLSDIANQAAIIRPMLRHMDACISLIGQPPASGARLALEAWHLDGGRRTEGTHGLAFAFSPYTILPTAASEPNRQGSHGQTLDAFDCLQKNLDHLGGCVERDTVRTWLYCRDIDNNYAGLVEARNAWFARHGMTPDTHFIASTGIEGQQETPSALVGMDALSILGLQREQIAYMQAPDNLSATHHYGVAFERGTRITYGDRSAFYISGTASIDPEGRIVHPGNVALQTVRTVANIRALMERQGATLDDLKQAVVYLRDTADAPIVAAELAATQFANIPHIMLKAPVCRPGWLVEIEAIGISAQGDPRFSPLA</sequence>
<dbReference type="OrthoDB" id="9803101at2"/>
<gene>
    <name evidence="1" type="ORF">PYTT_0059</name>
</gene>
<dbReference type="AlphaFoldDB" id="A0A1H6K4J6"/>
<organism evidence="1 2">
    <name type="scientific">Akkermansia glycaniphila</name>
    <dbReference type="NCBI Taxonomy" id="1679444"/>
    <lineage>
        <taxon>Bacteria</taxon>
        <taxon>Pseudomonadati</taxon>
        <taxon>Verrucomicrobiota</taxon>
        <taxon>Verrucomicrobiia</taxon>
        <taxon>Verrucomicrobiales</taxon>
        <taxon>Akkermansiaceae</taxon>
        <taxon>Akkermansia</taxon>
    </lineage>
</organism>
<dbReference type="KEGG" id="agl:PYTT_0059"/>
<dbReference type="GO" id="GO:0005829">
    <property type="term" value="C:cytosol"/>
    <property type="evidence" value="ECO:0007669"/>
    <property type="project" value="TreeGrafter"/>
</dbReference>
<dbReference type="RefSeq" id="WP_067772050.1">
    <property type="nucleotide sequence ID" value="NZ_LIGX01000002.1"/>
</dbReference>
<dbReference type="InterPro" id="IPR006175">
    <property type="entry name" value="YjgF/YER057c/UK114"/>
</dbReference>
<proteinExistence type="predicted"/>
<dbReference type="Proteomes" id="UP000176204">
    <property type="component" value="Chromosome I"/>
</dbReference>